<comment type="caution">
    <text evidence="3">The sequence shown here is derived from an EMBL/GenBank/DDBJ whole genome shotgun (WGS) entry which is preliminary data.</text>
</comment>
<comment type="similarity">
    <text evidence="1">Belongs to the DprA/Smf family.</text>
</comment>
<dbReference type="SUPFAM" id="SSF102405">
    <property type="entry name" value="MCP/YpsA-like"/>
    <property type="match status" value="1"/>
</dbReference>
<evidence type="ECO:0000256" key="1">
    <source>
        <dbReference type="ARBA" id="ARBA00006525"/>
    </source>
</evidence>
<keyword evidence="4" id="KW-1185">Reference proteome</keyword>
<organism evidence="3 4">
    <name type="scientific">Leptospira fainei serovar Hurstbridge str. BUT 6</name>
    <dbReference type="NCBI Taxonomy" id="1193011"/>
    <lineage>
        <taxon>Bacteria</taxon>
        <taxon>Pseudomonadati</taxon>
        <taxon>Spirochaetota</taxon>
        <taxon>Spirochaetia</taxon>
        <taxon>Leptospirales</taxon>
        <taxon>Leptospiraceae</taxon>
        <taxon>Leptospira</taxon>
    </lineage>
</organism>
<accession>S3UUD1</accession>
<dbReference type="PANTHER" id="PTHR43022:SF1">
    <property type="entry name" value="PROTEIN SMF"/>
    <property type="match status" value="1"/>
</dbReference>
<gene>
    <name evidence="3" type="primary">dprA</name>
    <name evidence="3" type="ORF">LEP1GSC058_2794</name>
</gene>
<protein>
    <submittedName>
        <fullName evidence="3">DNA protecting protein DprA</fullName>
    </submittedName>
</protein>
<sequence>MDFLALTSPKIYSFVIRSRILSLSLSQKGAIETLLKRLPISLRKEAETDAKLYRYSLEKLNSFIISYYDPIYPRYLREIYDPPPNLFCIGDPSVLERNLLAVVGTRSPSPVTRLACKNLTSVISSRGYQGIVSGLALGVDASAMEHALENNLSVLGVMGTGPDREYPEENKNLYRKMKTTKEALIVTEYPPGFQIRKYAFPRRNRIITGISDSLLVMEAPEKSGAISSAHSAVAQNREVYIFNHPAQFSNQGGKKLLSDGANEILFPLFSGQKEKFFHANDILPINFQDLPETLSRLGKETLDDNWIDLGNGFLRSET</sequence>
<dbReference type="STRING" id="1193011.LEP1GSC058_2794"/>
<dbReference type="NCBIfam" id="TIGR00732">
    <property type="entry name" value="dprA"/>
    <property type="match status" value="1"/>
</dbReference>
<dbReference type="OrthoDB" id="9785707at2"/>
<dbReference type="AlphaFoldDB" id="S3UUD1"/>
<evidence type="ECO:0000313" key="4">
    <source>
        <dbReference type="Proteomes" id="UP000014540"/>
    </source>
</evidence>
<dbReference type="InterPro" id="IPR003488">
    <property type="entry name" value="DprA"/>
</dbReference>
<proteinExistence type="inferred from homology"/>
<dbReference type="RefSeq" id="WP_016549365.1">
    <property type="nucleotide sequence ID" value="NZ_AKWZ02000010.1"/>
</dbReference>
<dbReference type="Proteomes" id="UP000014540">
    <property type="component" value="Unassembled WGS sequence"/>
</dbReference>
<evidence type="ECO:0000313" key="3">
    <source>
        <dbReference type="EMBL" id="EPG72868.1"/>
    </source>
</evidence>
<evidence type="ECO:0000259" key="2">
    <source>
        <dbReference type="Pfam" id="PF02481"/>
    </source>
</evidence>
<reference evidence="3" key="1">
    <citation type="submission" date="2013-04" db="EMBL/GenBank/DDBJ databases">
        <authorList>
            <person name="Harkins D.M."/>
            <person name="Durkin A.S."/>
            <person name="Selengut J.D."/>
            <person name="Sanka R."/>
            <person name="DePew J."/>
            <person name="Purushe J."/>
            <person name="Ahmed A."/>
            <person name="van der Linden H."/>
            <person name="Goris M.G.A."/>
            <person name="Hartskeerl R.A."/>
            <person name="Vinetz J.M."/>
            <person name="Sutton G.G."/>
            <person name="Nelson W.C."/>
            <person name="Fouts D.E."/>
        </authorList>
    </citation>
    <scope>NUCLEOTIDE SEQUENCE [LARGE SCALE GENOMIC DNA]</scope>
    <source>
        <strain evidence="3">BUT 6</strain>
    </source>
</reference>
<dbReference type="Pfam" id="PF02481">
    <property type="entry name" value="DNA_processg_A"/>
    <property type="match status" value="1"/>
</dbReference>
<dbReference type="PANTHER" id="PTHR43022">
    <property type="entry name" value="PROTEIN SMF"/>
    <property type="match status" value="1"/>
</dbReference>
<feature type="domain" description="Smf/DprA SLOG" evidence="2">
    <location>
        <begin position="64"/>
        <end position="264"/>
    </location>
</feature>
<dbReference type="Gene3D" id="3.40.50.450">
    <property type="match status" value="1"/>
</dbReference>
<dbReference type="EMBL" id="AKWZ02000010">
    <property type="protein sequence ID" value="EPG72868.1"/>
    <property type="molecule type" value="Genomic_DNA"/>
</dbReference>
<dbReference type="GO" id="GO:0009294">
    <property type="term" value="P:DNA-mediated transformation"/>
    <property type="evidence" value="ECO:0007669"/>
    <property type="project" value="InterPro"/>
</dbReference>
<name>S3UUD1_9LEPT</name>
<dbReference type="InterPro" id="IPR057666">
    <property type="entry name" value="DrpA_SLOG"/>
</dbReference>